<accession>A0A2R6XUQ9</accession>
<gene>
    <name evidence="1" type="ORF">MARPO_0002s0280</name>
</gene>
<dbReference type="AlphaFoldDB" id="A0A2R6XUQ9"/>
<dbReference type="Proteomes" id="UP000244005">
    <property type="component" value="Unassembled WGS sequence"/>
</dbReference>
<dbReference type="EMBL" id="KZ772674">
    <property type="protein sequence ID" value="PTQ49831.1"/>
    <property type="molecule type" value="Genomic_DNA"/>
</dbReference>
<keyword evidence="2" id="KW-1185">Reference proteome</keyword>
<name>A0A2R6XUQ9_MARPO</name>
<proteinExistence type="predicted"/>
<evidence type="ECO:0000313" key="1">
    <source>
        <dbReference type="EMBL" id="PTQ49831.1"/>
    </source>
</evidence>
<evidence type="ECO:0000313" key="2">
    <source>
        <dbReference type="Proteomes" id="UP000244005"/>
    </source>
</evidence>
<organism evidence="1 2">
    <name type="scientific">Marchantia polymorpha</name>
    <name type="common">Common liverwort</name>
    <name type="synonym">Marchantia aquatica</name>
    <dbReference type="NCBI Taxonomy" id="3197"/>
    <lineage>
        <taxon>Eukaryota</taxon>
        <taxon>Viridiplantae</taxon>
        <taxon>Streptophyta</taxon>
        <taxon>Embryophyta</taxon>
        <taxon>Marchantiophyta</taxon>
        <taxon>Marchantiopsida</taxon>
        <taxon>Marchantiidae</taxon>
        <taxon>Marchantiales</taxon>
        <taxon>Marchantiaceae</taxon>
        <taxon>Marchantia</taxon>
    </lineage>
</organism>
<sequence>MDAQLGTSPPPMASNNCRPSVRQAISVLVSSRLPRHNVVMVVTSSLTTRRVKLGGREGESSSSSAGVCFGRSQSPIRGGGGMLVQHNENHLRISRIFGQHEALEQCSEGDHVRNGFYCRAQGYTHLFLGTDGTR</sequence>
<protein>
    <submittedName>
        <fullName evidence="1">Uncharacterized protein</fullName>
    </submittedName>
</protein>
<reference evidence="1" key="2">
    <citation type="submission" date="2017-12" db="EMBL/GenBank/DDBJ databases">
        <title>WGS assembly of Marchantia polymorpha.</title>
        <authorList>
            <person name="Bowman J.L."/>
            <person name="Kohchi T."/>
            <person name="Yamato K.T."/>
            <person name="Jenkins J."/>
            <person name="Shu S."/>
            <person name="Ishizaki K."/>
            <person name="Yamaoka S."/>
            <person name="Nishihama R."/>
            <person name="Nakamura Y."/>
            <person name="Berger F."/>
            <person name="Adam C."/>
            <person name="Aki S.S."/>
            <person name="Althoff F."/>
            <person name="Araki T."/>
            <person name="Arteaga-Vazquez M.A."/>
            <person name="Balasubrmanian S."/>
            <person name="Bauer D."/>
            <person name="Boehm C.R."/>
            <person name="Briginshaw L."/>
            <person name="Caballero-Perez J."/>
            <person name="Catarino B."/>
            <person name="Chen F."/>
            <person name="Chiyoda S."/>
            <person name="Chovatia M."/>
            <person name="Davies K.M."/>
            <person name="Delmans M."/>
            <person name="Demura T."/>
            <person name="Dierschke T."/>
            <person name="Dolan L."/>
            <person name="Dorantes-Acosta A.E."/>
            <person name="Eklund D.M."/>
            <person name="Florent S.N."/>
            <person name="Flores-Sandoval E."/>
            <person name="Fujiyama A."/>
            <person name="Fukuzawa H."/>
            <person name="Galik B."/>
            <person name="Grimanelli D."/>
            <person name="Grimwood J."/>
            <person name="Grossniklaus U."/>
            <person name="Hamada T."/>
            <person name="Haseloff J."/>
            <person name="Hetherington A.J."/>
            <person name="Higo A."/>
            <person name="Hirakawa Y."/>
            <person name="Hundley H.N."/>
            <person name="Ikeda Y."/>
            <person name="Inoue K."/>
            <person name="Inoue S."/>
            <person name="Ishida S."/>
            <person name="Jia Q."/>
            <person name="Kakita M."/>
            <person name="Kanazawa T."/>
            <person name="Kawai Y."/>
            <person name="Kawashima T."/>
            <person name="Kennedy M."/>
            <person name="Kinose K."/>
            <person name="Kinoshita T."/>
            <person name="Kohara Y."/>
            <person name="Koide E."/>
            <person name="Komatsu K."/>
            <person name="Kopischke S."/>
            <person name="Kubo M."/>
            <person name="Kyozuka J."/>
            <person name="Lagercrantz U."/>
            <person name="Lin S.S."/>
            <person name="Lindquist E."/>
            <person name="Lipzen A.M."/>
            <person name="Lu C."/>
            <person name="Luna E.D."/>
            <person name="Martienssen R.A."/>
            <person name="Minamino N."/>
            <person name="Mizutani M."/>
            <person name="Mizutani M."/>
            <person name="Mochizuki N."/>
            <person name="Monte I."/>
            <person name="Mosher R."/>
            <person name="Nagasaki H."/>
            <person name="Nakagami H."/>
            <person name="Naramoto S."/>
            <person name="Nishitani K."/>
            <person name="Ohtani M."/>
            <person name="Okamoto T."/>
            <person name="Okumura M."/>
            <person name="Phillips J."/>
            <person name="Pollak B."/>
            <person name="Reinders A."/>
            <person name="Roevekamp M."/>
            <person name="Sano R."/>
            <person name="Sawa S."/>
            <person name="Schmid M.W."/>
            <person name="Shirakawa M."/>
            <person name="Solano R."/>
            <person name="Spunde A."/>
            <person name="Suetsugu N."/>
            <person name="Sugano S."/>
            <person name="Sugiyama A."/>
            <person name="Sun R."/>
            <person name="Suzuki Y."/>
            <person name="Takenaka M."/>
            <person name="Takezawa D."/>
            <person name="Tomogane H."/>
            <person name="Tsuzuki M."/>
            <person name="Ueda T."/>
            <person name="Umeda M."/>
            <person name="Ward J.M."/>
            <person name="Watanabe Y."/>
            <person name="Yazaki K."/>
            <person name="Yokoyama R."/>
            <person name="Yoshitake Y."/>
            <person name="Yotsui I."/>
            <person name="Zachgo S."/>
            <person name="Schmutz J."/>
        </authorList>
    </citation>
    <scope>NUCLEOTIDE SEQUENCE [LARGE SCALE GENOMIC DNA]</scope>
    <source>
        <strain evidence="1">Tak-1</strain>
    </source>
</reference>
<dbReference type="EMBL" id="KZ772674">
    <property type="protein sequence ID" value="PTQ49832.1"/>
    <property type="molecule type" value="Genomic_DNA"/>
</dbReference>
<reference evidence="2" key="1">
    <citation type="journal article" date="2017" name="Cell">
        <title>Insights into land plant evolution garnered from the Marchantia polymorpha genome.</title>
        <authorList>
            <person name="Bowman J.L."/>
            <person name="Kohchi T."/>
            <person name="Yamato K.T."/>
            <person name="Jenkins J."/>
            <person name="Shu S."/>
            <person name="Ishizaki K."/>
            <person name="Yamaoka S."/>
            <person name="Nishihama R."/>
            <person name="Nakamura Y."/>
            <person name="Berger F."/>
            <person name="Adam C."/>
            <person name="Aki S.S."/>
            <person name="Althoff F."/>
            <person name="Araki T."/>
            <person name="Arteaga-Vazquez M.A."/>
            <person name="Balasubrmanian S."/>
            <person name="Barry K."/>
            <person name="Bauer D."/>
            <person name="Boehm C.R."/>
            <person name="Briginshaw L."/>
            <person name="Caballero-Perez J."/>
            <person name="Catarino B."/>
            <person name="Chen F."/>
            <person name="Chiyoda S."/>
            <person name="Chovatia M."/>
            <person name="Davies K.M."/>
            <person name="Delmans M."/>
            <person name="Demura T."/>
            <person name="Dierschke T."/>
            <person name="Dolan L."/>
            <person name="Dorantes-Acosta A.E."/>
            <person name="Eklund D.M."/>
            <person name="Florent S.N."/>
            <person name="Flores-Sandoval E."/>
            <person name="Fujiyama A."/>
            <person name="Fukuzawa H."/>
            <person name="Galik B."/>
            <person name="Grimanelli D."/>
            <person name="Grimwood J."/>
            <person name="Grossniklaus U."/>
            <person name="Hamada T."/>
            <person name="Haseloff J."/>
            <person name="Hetherington A.J."/>
            <person name="Higo A."/>
            <person name="Hirakawa Y."/>
            <person name="Hundley H.N."/>
            <person name="Ikeda Y."/>
            <person name="Inoue K."/>
            <person name="Inoue S.I."/>
            <person name="Ishida S."/>
            <person name="Jia Q."/>
            <person name="Kakita M."/>
            <person name="Kanazawa T."/>
            <person name="Kawai Y."/>
            <person name="Kawashima T."/>
            <person name="Kennedy M."/>
            <person name="Kinose K."/>
            <person name="Kinoshita T."/>
            <person name="Kohara Y."/>
            <person name="Koide E."/>
            <person name="Komatsu K."/>
            <person name="Kopischke S."/>
            <person name="Kubo M."/>
            <person name="Kyozuka J."/>
            <person name="Lagercrantz U."/>
            <person name="Lin S.S."/>
            <person name="Lindquist E."/>
            <person name="Lipzen A.M."/>
            <person name="Lu C.W."/>
            <person name="De Luna E."/>
            <person name="Martienssen R.A."/>
            <person name="Minamino N."/>
            <person name="Mizutani M."/>
            <person name="Mizutani M."/>
            <person name="Mochizuki N."/>
            <person name="Monte I."/>
            <person name="Mosher R."/>
            <person name="Nagasaki H."/>
            <person name="Nakagami H."/>
            <person name="Naramoto S."/>
            <person name="Nishitani K."/>
            <person name="Ohtani M."/>
            <person name="Okamoto T."/>
            <person name="Okumura M."/>
            <person name="Phillips J."/>
            <person name="Pollak B."/>
            <person name="Reinders A."/>
            <person name="Rovekamp M."/>
            <person name="Sano R."/>
            <person name="Sawa S."/>
            <person name="Schmid M.W."/>
            <person name="Shirakawa M."/>
            <person name="Solano R."/>
            <person name="Spunde A."/>
            <person name="Suetsugu N."/>
            <person name="Sugano S."/>
            <person name="Sugiyama A."/>
            <person name="Sun R."/>
            <person name="Suzuki Y."/>
            <person name="Takenaka M."/>
            <person name="Takezawa D."/>
            <person name="Tomogane H."/>
            <person name="Tsuzuki M."/>
            <person name="Ueda T."/>
            <person name="Umeda M."/>
            <person name="Ward J.M."/>
            <person name="Watanabe Y."/>
            <person name="Yazaki K."/>
            <person name="Yokoyama R."/>
            <person name="Yoshitake Y."/>
            <person name="Yotsui I."/>
            <person name="Zachgo S."/>
            <person name="Schmutz J."/>
        </authorList>
    </citation>
    <scope>NUCLEOTIDE SEQUENCE [LARGE SCALE GENOMIC DNA]</scope>
    <source>
        <strain evidence="2">Tak-1</strain>
    </source>
</reference>